<comment type="catalytic activity">
    <reaction evidence="9">
        <text>D-ribose + ATP = D-ribose 5-phosphate + ADP + H(+)</text>
        <dbReference type="Rhea" id="RHEA:13697"/>
        <dbReference type="ChEBI" id="CHEBI:15378"/>
        <dbReference type="ChEBI" id="CHEBI:30616"/>
        <dbReference type="ChEBI" id="CHEBI:47013"/>
        <dbReference type="ChEBI" id="CHEBI:78346"/>
        <dbReference type="ChEBI" id="CHEBI:456216"/>
        <dbReference type="EC" id="2.7.1.15"/>
    </reaction>
</comment>
<evidence type="ECO:0000256" key="2">
    <source>
        <dbReference type="ARBA" id="ARBA00022723"/>
    </source>
</evidence>
<dbReference type="SUPFAM" id="SSF53613">
    <property type="entry name" value="Ribokinase-like"/>
    <property type="match status" value="1"/>
</dbReference>
<dbReference type="InterPro" id="IPR011611">
    <property type="entry name" value="PfkB_dom"/>
</dbReference>
<keyword evidence="8 9" id="KW-0119">Carbohydrate metabolism</keyword>
<dbReference type="Gene3D" id="3.40.1190.20">
    <property type="match status" value="1"/>
</dbReference>
<proteinExistence type="inferred from homology"/>
<evidence type="ECO:0000259" key="10">
    <source>
        <dbReference type="Pfam" id="PF00294"/>
    </source>
</evidence>
<dbReference type="PRINTS" id="PR00990">
    <property type="entry name" value="RIBOKINASE"/>
</dbReference>
<feature type="binding site" evidence="9">
    <location>
        <position position="276"/>
    </location>
    <ligand>
        <name>K(+)</name>
        <dbReference type="ChEBI" id="CHEBI:29103"/>
    </ligand>
</feature>
<accession>A0ABT5SXP5</accession>
<keyword evidence="1 9" id="KW-0808">Transferase</keyword>
<sequence>MSRPAERPTEGLPPRVTVVGSVNLDLVARVDRLPAPGETLTAHGVTRVPGGKGANQALAAARLGGRVRLVAAVGDDPLAGEALTLLRAGGVDLAGVRISDDAPTGTAMIQVDDDGETTIVIDAGANATLAVTPDELDADVVLTVLEVPDETVATAMAASAFTVLNAAPARPVAGDVLAGLDLLCVNAAEYGELAAHADLDDVVAVAITHGAAGAELRRRGRVVAQVEPPPVDAVDGTAAGDAFTAALALGLATGLDDEAALRRACRAGALAATRAGAQPSLPTRDEVDVP</sequence>
<comment type="function">
    <text evidence="9">Catalyzes the phosphorylation of ribose at O-5 in a reaction requiring ATP and magnesium. The resulting D-ribose-5-phosphate can then be used either for sythesis of nucleotides, histidine, and tryptophan, or as a component of the pentose phosphate pathway.</text>
</comment>
<dbReference type="CDD" id="cd01174">
    <property type="entry name" value="ribokinase"/>
    <property type="match status" value="1"/>
</dbReference>
<comment type="caution">
    <text evidence="11">The sequence shown here is derived from an EMBL/GenBank/DDBJ whole genome shotgun (WGS) entry which is preliminary data.</text>
</comment>
<evidence type="ECO:0000256" key="9">
    <source>
        <dbReference type="HAMAP-Rule" id="MF_01987"/>
    </source>
</evidence>
<feature type="binding site" evidence="9">
    <location>
        <begin position="23"/>
        <end position="25"/>
    </location>
    <ligand>
        <name>substrate</name>
    </ligand>
</feature>
<feature type="binding site" evidence="9">
    <location>
        <position position="235"/>
    </location>
    <ligand>
        <name>K(+)</name>
        <dbReference type="ChEBI" id="CHEBI:29103"/>
    </ligand>
</feature>
<dbReference type="EMBL" id="JAQZAO010000009">
    <property type="protein sequence ID" value="MDD7967633.1"/>
    <property type="molecule type" value="Genomic_DNA"/>
</dbReference>
<protein>
    <recommendedName>
        <fullName evidence="9">Ribokinase</fullName>
        <shortName evidence="9">RK</shortName>
        <ecNumber evidence="9">2.7.1.15</ecNumber>
    </recommendedName>
</protein>
<reference evidence="11 12" key="1">
    <citation type="submission" date="2023-02" db="EMBL/GenBank/DDBJ databases">
        <title>Genome sequencing required for Actinomycetospora new species description.</title>
        <authorList>
            <person name="Saimee Y."/>
            <person name="Duangmal K."/>
        </authorList>
    </citation>
    <scope>NUCLEOTIDE SEQUENCE [LARGE SCALE GENOMIC DNA]</scope>
    <source>
        <strain evidence="11 12">DW7H6</strain>
    </source>
</reference>
<organism evidence="11 12">
    <name type="scientific">Actinomycetospora lemnae</name>
    <dbReference type="NCBI Taxonomy" id="3019891"/>
    <lineage>
        <taxon>Bacteria</taxon>
        <taxon>Bacillati</taxon>
        <taxon>Actinomycetota</taxon>
        <taxon>Actinomycetes</taxon>
        <taxon>Pseudonocardiales</taxon>
        <taxon>Pseudonocardiaceae</taxon>
        <taxon>Actinomycetospora</taxon>
    </lineage>
</organism>
<feature type="binding site" evidence="9">
    <location>
        <position position="186"/>
    </location>
    <ligand>
        <name>ATP</name>
        <dbReference type="ChEBI" id="CHEBI:30616"/>
    </ligand>
</feature>
<comment type="caution">
    <text evidence="9">Lacks conserved residue(s) required for the propagation of feature annotation.</text>
</comment>
<keyword evidence="7 9" id="KW-0630">Potassium</keyword>
<comment type="subunit">
    <text evidence="9">Homodimer.</text>
</comment>
<evidence type="ECO:0000256" key="1">
    <source>
        <dbReference type="ARBA" id="ARBA00022679"/>
    </source>
</evidence>
<dbReference type="InterPro" id="IPR011877">
    <property type="entry name" value="Ribokinase"/>
</dbReference>
<feature type="binding site" evidence="9">
    <location>
        <position position="274"/>
    </location>
    <ligand>
        <name>K(+)</name>
        <dbReference type="ChEBI" id="CHEBI:29103"/>
    </ligand>
</feature>
<comment type="subcellular location">
    <subcellularLocation>
        <location evidence="9">Cytoplasm</location>
    </subcellularLocation>
</comment>
<dbReference type="EC" id="2.7.1.15" evidence="9"/>
<evidence type="ECO:0000256" key="6">
    <source>
        <dbReference type="ARBA" id="ARBA00022842"/>
    </source>
</evidence>
<dbReference type="InterPro" id="IPR002139">
    <property type="entry name" value="Ribo/fructo_kinase"/>
</dbReference>
<keyword evidence="6 9" id="KW-0460">Magnesium</keyword>
<feature type="binding site" evidence="9">
    <location>
        <begin position="51"/>
        <end position="55"/>
    </location>
    <ligand>
        <name>substrate</name>
    </ligand>
</feature>
<feature type="binding site" evidence="9">
    <location>
        <position position="280"/>
    </location>
    <ligand>
        <name>K(+)</name>
        <dbReference type="ChEBI" id="CHEBI:29103"/>
    </ligand>
</feature>
<keyword evidence="3 9" id="KW-0547">Nucleotide-binding</keyword>
<feature type="binding site" evidence="9">
    <location>
        <begin position="240"/>
        <end position="241"/>
    </location>
    <ligand>
        <name>ATP</name>
        <dbReference type="ChEBI" id="CHEBI:30616"/>
    </ligand>
</feature>
<feature type="binding site" evidence="9">
    <location>
        <position position="271"/>
    </location>
    <ligand>
        <name>K(+)</name>
        <dbReference type="ChEBI" id="CHEBI:29103"/>
    </ligand>
</feature>
<comment type="pathway">
    <text evidence="9">Carbohydrate metabolism; D-ribose degradation; D-ribose 5-phosphate from beta-D-ribopyranose: step 2/2.</text>
</comment>
<keyword evidence="4 9" id="KW-0418">Kinase</keyword>
<feature type="binding site" evidence="9">
    <location>
        <position position="146"/>
    </location>
    <ligand>
        <name>substrate</name>
    </ligand>
</feature>
<dbReference type="PANTHER" id="PTHR10584:SF166">
    <property type="entry name" value="RIBOKINASE"/>
    <property type="match status" value="1"/>
</dbReference>
<comment type="activity regulation">
    <text evidence="9">Activated by a monovalent cation that binds near, but not in, the active site. The most likely occupant of the site in vivo is potassium. Ion binding induces a conformational change that may alter substrate affinity.</text>
</comment>
<feature type="domain" description="Carbohydrate kinase PfkB" evidence="10">
    <location>
        <begin position="15"/>
        <end position="284"/>
    </location>
</feature>
<evidence type="ECO:0000256" key="3">
    <source>
        <dbReference type="ARBA" id="ARBA00022741"/>
    </source>
</evidence>
<comment type="similarity">
    <text evidence="9">Belongs to the carbohydrate kinase PfkB family. Ribokinase subfamily.</text>
</comment>
<evidence type="ECO:0000256" key="4">
    <source>
        <dbReference type="ARBA" id="ARBA00022777"/>
    </source>
</evidence>
<evidence type="ECO:0000256" key="5">
    <source>
        <dbReference type="ARBA" id="ARBA00022840"/>
    </source>
</evidence>
<dbReference type="Proteomes" id="UP001300763">
    <property type="component" value="Unassembled WGS sequence"/>
</dbReference>
<evidence type="ECO:0000256" key="7">
    <source>
        <dbReference type="ARBA" id="ARBA00022958"/>
    </source>
</evidence>
<keyword evidence="2 9" id="KW-0479">Metal-binding</keyword>
<feature type="active site" description="Proton acceptor" evidence="9">
    <location>
        <position position="241"/>
    </location>
</feature>
<evidence type="ECO:0000313" key="11">
    <source>
        <dbReference type="EMBL" id="MDD7967633.1"/>
    </source>
</evidence>
<feature type="binding site" evidence="9">
    <location>
        <position position="237"/>
    </location>
    <ligand>
        <name>K(+)</name>
        <dbReference type="ChEBI" id="CHEBI:29103"/>
    </ligand>
</feature>
<dbReference type="RefSeq" id="WP_274202169.1">
    <property type="nucleotide sequence ID" value="NZ_JAQZAO010000009.1"/>
</dbReference>
<evidence type="ECO:0000256" key="8">
    <source>
        <dbReference type="ARBA" id="ARBA00023277"/>
    </source>
</evidence>
<feature type="binding site" evidence="9">
    <location>
        <position position="241"/>
    </location>
    <ligand>
        <name>substrate</name>
    </ligand>
</feature>
<name>A0ABT5SXP5_9PSEU</name>
<comment type="cofactor">
    <cofactor evidence="9">
        <name>Mg(2+)</name>
        <dbReference type="ChEBI" id="CHEBI:18420"/>
    </cofactor>
    <text evidence="9">Requires a divalent cation, most likely magnesium in vivo, as an electrophilic catalyst to aid phosphoryl group transfer. It is the chelate of the metal and the nucleotide that is the actual substrate.</text>
</comment>
<dbReference type="HAMAP" id="MF_01987">
    <property type="entry name" value="Ribokinase"/>
    <property type="match status" value="1"/>
</dbReference>
<evidence type="ECO:0000313" key="12">
    <source>
        <dbReference type="Proteomes" id="UP001300763"/>
    </source>
</evidence>
<keyword evidence="12" id="KW-1185">Reference proteome</keyword>
<dbReference type="InterPro" id="IPR029056">
    <property type="entry name" value="Ribokinase-like"/>
</dbReference>
<keyword evidence="9" id="KW-0963">Cytoplasm</keyword>
<feature type="binding site" evidence="9">
    <location>
        <begin position="208"/>
        <end position="213"/>
    </location>
    <ligand>
        <name>ATP</name>
        <dbReference type="ChEBI" id="CHEBI:30616"/>
    </ligand>
</feature>
<keyword evidence="5 9" id="KW-0067">ATP-binding</keyword>
<dbReference type="PANTHER" id="PTHR10584">
    <property type="entry name" value="SUGAR KINASE"/>
    <property type="match status" value="1"/>
</dbReference>
<dbReference type="Pfam" id="PF00294">
    <property type="entry name" value="PfkB"/>
    <property type="match status" value="1"/>
</dbReference>
<gene>
    <name evidence="9" type="primary">rbsK</name>
    <name evidence="11" type="ORF">PGB27_20015</name>
</gene>